<dbReference type="Pfam" id="PF06445">
    <property type="entry name" value="GyrI-like"/>
    <property type="match status" value="1"/>
</dbReference>
<dbReference type="SMART" id="SM00871">
    <property type="entry name" value="AraC_E_bind"/>
    <property type="match status" value="1"/>
</dbReference>
<dbReference type="PANTHER" id="PTHR40055:SF1">
    <property type="entry name" value="TRANSCRIPTIONAL REGULATOR YGIV-RELATED"/>
    <property type="match status" value="1"/>
</dbReference>
<gene>
    <name evidence="2" type="ORF">PBOR_21035</name>
</gene>
<keyword evidence="3" id="KW-1185">Reference proteome</keyword>
<dbReference type="InterPro" id="IPR029442">
    <property type="entry name" value="GyrI-like"/>
</dbReference>
<feature type="domain" description="AraC effector-binding" evidence="1">
    <location>
        <begin position="1"/>
        <end position="154"/>
    </location>
</feature>
<sequence>MKIQLETVPATRIAYVRQTGPYGPHNAQAMDQLKQWARKHQLLTGSAVLFGIPQDNPETTLPEQCRYDACISLPEDASTAAPAEGSVLYGQLSGGTYAIVTIEHTTEAMQQAWAELIPALHGSGRQMDSNKPVMERYTGDMIRNHLCQLCIPVVM</sequence>
<name>A0A089LGA9_PAEBO</name>
<dbReference type="InterPro" id="IPR011256">
    <property type="entry name" value="Reg_factor_effector_dom_sf"/>
</dbReference>
<dbReference type="AlphaFoldDB" id="A0A089LGA9"/>
<dbReference type="Gene3D" id="3.20.80.10">
    <property type="entry name" value="Regulatory factor, effector binding domain"/>
    <property type="match status" value="1"/>
</dbReference>
<dbReference type="OrthoDB" id="5337216at2"/>
<proteinExistence type="predicted"/>
<evidence type="ECO:0000313" key="2">
    <source>
        <dbReference type="EMBL" id="AIQ59140.1"/>
    </source>
</evidence>
<protein>
    <submittedName>
        <fullName evidence="2">DNA gyrase inhibitor</fullName>
    </submittedName>
</protein>
<dbReference type="Proteomes" id="UP000029518">
    <property type="component" value="Chromosome"/>
</dbReference>
<dbReference type="InterPro" id="IPR010499">
    <property type="entry name" value="AraC_E-bd"/>
</dbReference>
<dbReference type="SUPFAM" id="SSF55136">
    <property type="entry name" value="Probable bacterial effector-binding domain"/>
    <property type="match status" value="1"/>
</dbReference>
<dbReference type="PANTHER" id="PTHR40055">
    <property type="entry name" value="TRANSCRIPTIONAL REGULATOR YGIV-RELATED"/>
    <property type="match status" value="1"/>
</dbReference>
<dbReference type="HOGENOM" id="CLU_113664_1_0_9"/>
<reference evidence="2" key="1">
    <citation type="submission" date="2014-08" db="EMBL/GenBank/DDBJ databases">
        <title>Comparative genomics of the Paenibacillus odorifer group.</title>
        <authorList>
            <person name="den Bakker H.C."/>
            <person name="Tsai Y.-C.Y.-C."/>
            <person name="Martin N."/>
            <person name="Korlach J."/>
            <person name="Wiedmann M."/>
        </authorList>
    </citation>
    <scope>NUCLEOTIDE SEQUENCE [LARGE SCALE GENOMIC DNA]</scope>
    <source>
        <strain evidence="2">DSM 13188</strain>
    </source>
</reference>
<accession>A0A089LGA9</accession>
<dbReference type="EMBL" id="CP009285">
    <property type="protein sequence ID" value="AIQ59140.1"/>
    <property type="molecule type" value="Genomic_DNA"/>
</dbReference>
<evidence type="ECO:0000313" key="3">
    <source>
        <dbReference type="Proteomes" id="UP000029518"/>
    </source>
</evidence>
<evidence type="ECO:0000259" key="1">
    <source>
        <dbReference type="SMART" id="SM00871"/>
    </source>
</evidence>
<organism evidence="2 3">
    <name type="scientific">Paenibacillus borealis</name>
    <dbReference type="NCBI Taxonomy" id="160799"/>
    <lineage>
        <taxon>Bacteria</taxon>
        <taxon>Bacillati</taxon>
        <taxon>Bacillota</taxon>
        <taxon>Bacilli</taxon>
        <taxon>Bacillales</taxon>
        <taxon>Paenibacillaceae</taxon>
        <taxon>Paenibacillus</taxon>
    </lineage>
</organism>
<dbReference type="KEGG" id="pbd:PBOR_21035"/>
<dbReference type="InterPro" id="IPR050908">
    <property type="entry name" value="SmbC-like"/>
</dbReference>